<dbReference type="InterPro" id="IPR001279">
    <property type="entry name" value="Metallo-B-lactamas"/>
</dbReference>
<accession>A0A2H0BI00</accession>
<feature type="domain" description="Metallo-beta-lactamase" evidence="1">
    <location>
        <begin position="40"/>
        <end position="227"/>
    </location>
</feature>
<dbReference type="Proteomes" id="UP000230759">
    <property type="component" value="Unassembled WGS sequence"/>
</dbReference>
<comment type="caution">
    <text evidence="2">The sequence shown here is derived from an EMBL/GenBank/DDBJ whole genome shotgun (WGS) entry which is preliminary data.</text>
</comment>
<name>A0A2H0BI00_9BACT</name>
<dbReference type="InterPro" id="IPR052159">
    <property type="entry name" value="Competence_DNA_uptake"/>
</dbReference>
<sequence length="271" mass="30071">MKTWKYLFGFLILATAAIWLAVFLSPDKNLHLVACDVGEGDAILATYKNFQILTDGGPNNKVLDCLAEYLPFWDKEIELVVLTHPDADHYRGLIEVLGRYRVDKFLTNGTEVSTSDYQVLRNWVGSKENIKEGVKIRAGKIRLDTLAPKIITPDKTNENSIVTLLTFGSFKAVLTGDMVPAVGDALAQNWSFGHVNYIKVPHHGSKNGLTENLLKALRPAVGIISVGKNNYGHPAQETLKILSDYDIKILRTDEAGDIEVVSDGSSFWIFH</sequence>
<evidence type="ECO:0000313" key="3">
    <source>
        <dbReference type="Proteomes" id="UP000230759"/>
    </source>
</evidence>
<reference evidence="2 3" key="1">
    <citation type="submission" date="2017-09" db="EMBL/GenBank/DDBJ databases">
        <title>Depth-based differentiation of microbial function through sediment-hosted aquifers and enrichment of novel symbionts in the deep terrestrial subsurface.</title>
        <authorList>
            <person name="Probst A.J."/>
            <person name="Ladd B."/>
            <person name="Jarett J.K."/>
            <person name="Geller-Mcgrath D.E."/>
            <person name="Sieber C.M."/>
            <person name="Emerson J.B."/>
            <person name="Anantharaman K."/>
            <person name="Thomas B.C."/>
            <person name="Malmstrom R."/>
            <person name="Stieglmeier M."/>
            <person name="Klingl A."/>
            <person name="Woyke T."/>
            <person name="Ryan C.M."/>
            <person name="Banfield J.F."/>
        </authorList>
    </citation>
    <scope>NUCLEOTIDE SEQUENCE [LARGE SCALE GENOMIC DNA]</scope>
    <source>
        <strain evidence="2">CG22_combo_CG10-13_8_21_14_all_45_10</strain>
    </source>
</reference>
<dbReference type="EMBL" id="PCSV01000008">
    <property type="protein sequence ID" value="PIP57302.1"/>
    <property type="molecule type" value="Genomic_DNA"/>
</dbReference>
<organism evidence="2 3">
    <name type="scientific">Candidatus Woesebacteria bacterium CG22_combo_CG10-13_8_21_14_all_45_10</name>
    <dbReference type="NCBI Taxonomy" id="1975060"/>
    <lineage>
        <taxon>Bacteria</taxon>
        <taxon>Candidatus Woeseibacteriota</taxon>
    </lineage>
</organism>
<dbReference type="AlphaFoldDB" id="A0A2H0BI00"/>
<gene>
    <name evidence="2" type="ORF">COX04_00250</name>
</gene>
<dbReference type="SUPFAM" id="SSF56281">
    <property type="entry name" value="Metallo-hydrolase/oxidoreductase"/>
    <property type="match status" value="1"/>
</dbReference>
<dbReference type="InterPro" id="IPR036866">
    <property type="entry name" value="RibonucZ/Hydroxyglut_hydro"/>
</dbReference>
<dbReference type="InterPro" id="IPR035681">
    <property type="entry name" value="ComA-like_MBL"/>
</dbReference>
<dbReference type="Gene3D" id="3.60.15.10">
    <property type="entry name" value="Ribonuclease Z/Hydroxyacylglutathione hydrolase-like"/>
    <property type="match status" value="1"/>
</dbReference>
<proteinExistence type="predicted"/>
<dbReference type="CDD" id="cd07731">
    <property type="entry name" value="ComA-like_MBL-fold"/>
    <property type="match status" value="1"/>
</dbReference>
<dbReference type="Pfam" id="PF00753">
    <property type="entry name" value="Lactamase_B"/>
    <property type="match status" value="1"/>
</dbReference>
<dbReference type="PANTHER" id="PTHR30619">
    <property type="entry name" value="DNA INTERNALIZATION/COMPETENCE PROTEIN COMEC/REC2"/>
    <property type="match status" value="1"/>
</dbReference>
<dbReference type="PANTHER" id="PTHR30619:SF1">
    <property type="entry name" value="RECOMBINATION PROTEIN 2"/>
    <property type="match status" value="1"/>
</dbReference>
<protein>
    <recommendedName>
        <fullName evidence="1">Metallo-beta-lactamase domain-containing protein</fullName>
    </recommendedName>
</protein>
<evidence type="ECO:0000313" key="2">
    <source>
        <dbReference type="EMBL" id="PIP57302.1"/>
    </source>
</evidence>
<evidence type="ECO:0000259" key="1">
    <source>
        <dbReference type="Pfam" id="PF00753"/>
    </source>
</evidence>